<dbReference type="KEGG" id="bhc:JFL75_17120"/>
<dbReference type="Pfam" id="PF22740">
    <property type="entry name" value="PapZ_C"/>
    <property type="match status" value="1"/>
</dbReference>
<dbReference type="PANTHER" id="PTHR30448:SF0">
    <property type="entry name" value="RNASE ADAPTER PROTEIN RAPZ"/>
    <property type="match status" value="1"/>
</dbReference>
<evidence type="ECO:0000313" key="7">
    <source>
        <dbReference type="Proteomes" id="UP000595917"/>
    </source>
</evidence>
<keyword evidence="1" id="KW-0547">Nucleotide-binding</keyword>
<dbReference type="EMBL" id="CP067089">
    <property type="protein sequence ID" value="QQO08631.1"/>
    <property type="molecule type" value="Genomic_DNA"/>
</dbReference>
<dbReference type="PANTHER" id="PTHR30448">
    <property type="entry name" value="RNASE ADAPTER PROTEIN RAPZ"/>
    <property type="match status" value="1"/>
</dbReference>
<name>A0A7T8B9T0_9SPIR</name>
<dbReference type="GO" id="GO:0005525">
    <property type="term" value="F:GTP binding"/>
    <property type="evidence" value="ECO:0007669"/>
    <property type="project" value="UniProtKB-KW"/>
</dbReference>
<dbReference type="InterPro" id="IPR053930">
    <property type="entry name" value="RapZ-like_N"/>
</dbReference>
<proteinExistence type="predicted"/>
<gene>
    <name evidence="6" type="ORF">JFL75_17120</name>
</gene>
<protein>
    <recommendedName>
        <fullName evidence="8">Nucleotide-binding protein</fullName>
    </recommendedName>
</protein>
<dbReference type="GO" id="GO:0005524">
    <property type="term" value="F:ATP binding"/>
    <property type="evidence" value="ECO:0007669"/>
    <property type="project" value="UniProtKB-KW"/>
</dbReference>
<evidence type="ECO:0000256" key="3">
    <source>
        <dbReference type="ARBA" id="ARBA00023134"/>
    </source>
</evidence>
<dbReference type="Proteomes" id="UP000595917">
    <property type="component" value="Chromosome"/>
</dbReference>
<keyword evidence="2" id="KW-0067">ATP-binding</keyword>
<feature type="domain" description="RapZ-like N-terminal" evidence="4">
    <location>
        <begin position="2"/>
        <end position="145"/>
    </location>
</feature>
<dbReference type="Pfam" id="PF03668">
    <property type="entry name" value="RapZ-like_N"/>
    <property type="match status" value="1"/>
</dbReference>
<evidence type="ECO:0000259" key="4">
    <source>
        <dbReference type="Pfam" id="PF03668"/>
    </source>
</evidence>
<dbReference type="RefSeq" id="WP_215625937.1">
    <property type="nucleotide sequence ID" value="NZ_CP067089.2"/>
</dbReference>
<sequence length="275" mass="30323">MVILIAGYPYAGRSILLQQLESMKYISRDDMPPLSVPEFIRAHGGGTAEKIAITVRTETGADAEDLRRLTAELRGSQIPFKLVFVEAGDTLLLDRNAKDGRIGETDMTALLDRLRRDLEPVRGEADLIINSNYVTPEEERNRVINLAEGRSPGESTTVEIMSFGFRYGPASGDLIMDVRFIPNPYYISSLRPLTGKDKACADYVFGFESSRETLRALTELCTIMAKAFSDQGRSSIAVRIGCTGGQHRSVAITEALAANLRSRNIPVAVLHRELD</sequence>
<dbReference type="InterPro" id="IPR005337">
    <property type="entry name" value="RapZ-like"/>
</dbReference>
<dbReference type="InterPro" id="IPR027417">
    <property type="entry name" value="P-loop_NTPase"/>
</dbReference>
<evidence type="ECO:0000313" key="6">
    <source>
        <dbReference type="EMBL" id="QQO08631.1"/>
    </source>
</evidence>
<feature type="domain" description="RapZ C-terminal" evidence="5">
    <location>
        <begin position="157"/>
        <end position="274"/>
    </location>
</feature>
<dbReference type="InterPro" id="IPR053931">
    <property type="entry name" value="RapZ_C"/>
</dbReference>
<evidence type="ECO:0000259" key="5">
    <source>
        <dbReference type="Pfam" id="PF22740"/>
    </source>
</evidence>
<evidence type="ECO:0000256" key="2">
    <source>
        <dbReference type="ARBA" id="ARBA00022840"/>
    </source>
</evidence>
<accession>A0A7T8B9T0</accession>
<reference evidence="6" key="1">
    <citation type="submission" date="2021-01" db="EMBL/GenBank/DDBJ databases">
        <title>Description of Breznakiella homolactica.</title>
        <authorList>
            <person name="Song Y."/>
            <person name="Brune A."/>
        </authorList>
    </citation>
    <scope>NUCLEOTIDE SEQUENCE</scope>
    <source>
        <strain evidence="6">RmG30</strain>
    </source>
</reference>
<keyword evidence="3" id="KW-0342">GTP-binding</keyword>
<organism evidence="6 7">
    <name type="scientific">Breznakiella homolactica</name>
    <dbReference type="NCBI Taxonomy" id="2798577"/>
    <lineage>
        <taxon>Bacteria</taxon>
        <taxon>Pseudomonadati</taxon>
        <taxon>Spirochaetota</taxon>
        <taxon>Spirochaetia</taxon>
        <taxon>Spirochaetales</taxon>
        <taxon>Breznakiellaceae</taxon>
        <taxon>Breznakiella</taxon>
    </lineage>
</organism>
<dbReference type="AlphaFoldDB" id="A0A7T8B9T0"/>
<keyword evidence="7" id="KW-1185">Reference proteome</keyword>
<evidence type="ECO:0008006" key="8">
    <source>
        <dbReference type="Google" id="ProtNLM"/>
    </source>
</evidence>
<evidence type="ECO:0000256" key="1">
    <source>
        <dbReference type="ARBA" id="ARBA00022741"/>
    </source>
</evidence>
<dbReference type="SUPFAM" id="SSF52540">
    <property type="entry name" value="P-loop containing nucleoside triphosphate hydrolases"/>
    <property type="match status" value="1"/>
</dbReference>